<feature type="domain" description="C2H2-type" evidence="2">
    <location>
        <begin position="88"/>
        <end position="110"/>
    </location>
</feature>
<dbReference type="Proteomes" id="UP000799779">
    <property type="component" value="Unassembled WGS sequence"/>
</dbReference>
<dbReference type="InterPro" id="IPR013087">
    <property type="entry name" value="Znf_C2H2_type"/>
</dbReference>
<evidence type="ECO:0000313" key="4">
    <source>
        <dbReference type="Proteomes" id="UP000799779"/>
    </source>
</evidence>
<dbReference type="PROSITE" id="PS00028">
    <property type="entry name" value="ZINC_FINGER_C2H2_1"/>
    <property type="match status" value="1"/>
</dbReference>
<dbReference type="Gene3D" id="3.30.160.60">
    <property type="entry name" value="Classic Zinc Finger"/>
    <property type="match status" value="1"/>
</dbReference>
<dbReference type="AlphaFoldDB" id="A0A6A5WIW6"/>
<accession>A0A6A5WIW6</accession>
<feature type="region of interest" description="Disordered" evidence="1">
    <location>
        <begin position="224"/>
        <end position="245"/>
    </location>
</feature>
<keyword evidence="4" id="KW-1185">Reference proteome</keyword>
<protein>
    <recommendedName>
        <fullName evidence="2">C2H2-type domain-containing protein</fullName>
    </recommendedName>
</protein>
<dbReference type="SMART" id="SM00355">
    <property type="entry name" value="ZnF_C2H2"/>
    <property type="match status" value="3"/>
</dbReference>
<gene>
    <name evidence="3" type="ORF">P154DRAFT_534320</name>
</gene>
<dbReference type="OrthoDB" id="3822493at2759"/>
<name>A0A6A5WIW6_9PLEO</name>
<proteinExistence type="predicted"/>
<organism evidence="3 4">
    <name type="scientific">Amniculicola lignicola CBS 123094</name>
    <dbReference type="NCBI Taxonomy" id="1392246"/>
    <lineage>
        <taxon>Eukaryota</taxon>
        <taxon>Fungi</taxon>
        <taxon>Dikarya</taxon>
        <taxon>Ascomycota</taxon>
        <taxon>Pezizomycotina</taxon>
        <taxon>Dothideomycetes</taxon>
        <taxon>Pleosporomycetidae</taxon>
        <taxon>Pleosporales</taxon>
        <taxon>Amniculicolaceae</taxon>
        <taxon>Amniculicola</taxon>
    </lineage>
</organism>
<evidence type="ECO:0000256" key="1">
    <source>
        <dbReference type="SAM" id="MobiDB-lite"/>
    </source>
</evidence>
<reference evidence="3" key="1">
    <citation type="journal article" date="2020" name="Stud. Mycol.">
        <title>101 Dothideomycetes genomes: a test case for predicting lifestyles and emergence of pathogens.</title>
        <authorList>
            <person name="Haridas S."/>
            <person name="Albert R."/>
            <person name="Binder M."/>
            <person name="Bloem J."/>
            <person name="Labutti K."/>
            <person name="Salamov A."/>
            <person name="Andreopoulos B."/>
            <person name="Baker S."/>
            <person name="Barry K."/>
            <person name="Bills G."/>
            <person name="Bluhm B."/>
            <person name="Cannon C."/>
            <person name="Castanera R."/>
            <person name="Culley D."/>
            <person name="Daum C."/>
            <person name="Ezra D."/>
            <person name="Gonzalez J."/>
            <person name="Henrissat B."/>
            <person name="Kuo A."/>
            <person name="Liang C."/>
            <person name="Lipzen A."/>
            <person name="Lutzoni F."/>
            <person name="Magnuson J."/>
            <person name="Mondo S."/>
            <person name="Nolan M."/>
            <person name="Ohm R."/>
            <person name="Pangilinan J."/>
            <person name="Park H.-J."/>
            <person name="Ramirez L."/>
            <person name="Alfaro M."/>
            <person name="Sun H."/>
            <person name="Tritt A."/>
            <person name="Yoshinaga Y."/>
            <person name="Zwiers L.-H."/>
            <person name="Turgeon B."/>
            <person name="Goodwin S."/>
            <person name="Spatafora J."/>
            <person name="Crous P."/>
            <person name="Grigoriev I."/>
        </authorList>
    </citation>
    <scope>NUCLEOTIDE SEQUENCE</scope>
    <source>
        <strain evidence="3">CBS 123094</strain>
    </source>
</reference>
<sequence>MSLAKHPIEDLPTKRQDTLRATAVDSCIYISNLNLGAFNEDFDTSFQYPNNKFQSMPSLFQTPNSPMPLDIQGPFHDPVIEVDLFFECMVCKFQLRNYDTLVTHAEDRVHETIFCLCGKILSSLEGHTCSEYPDANGQNFGYPKHQTSLNTYNEHGGHESETKHTIFKCEFPKCDKEYHRHDTYSRHRATQNKKAKRHLCPFCEKYSGSNGFVRKDHLTQHVRRVHPDELAASPNSGRRGRRPDG</sequence>
<evidence type="ECO:0000259" key="2">
    <source>
        <dbReference type="PROSITE" id="PS00028"/>
    </source>
</evidence>
<dbReference type="EMBL" id="ML977586">
    <property type="protein sequence ID" value="KAF2000874.1"/>
    <property type="molecule type" value="Genomic_DNA"/>
</dbReference>
<evidence type="ECO:0000313" key="3">
    <source>
        <dbReference type="EMBL" id="KAF2000874.1"/>
    </source>
</evidence>